<dbReference type="RefSeq" id="XP_033422896.1">
    <property type="nucleotide sequence ID" value="XM_033574878.1"/>
</dbReference>
<reference evidence="2 5" key="2">
    <citation type="submission" date="2019-08" db="EMBL/GenBank/DDBJ databases">
        <title>The genome sequence of a newly discovered highly antifungal drug resistant Aspergillus species, Aspergillus tanneri NIH 1004.</title>
        <authorList>
            <person name="Mounaud S."/>
            <person name="Singh I."/>
            <person name="Joardar V."/>
            <person name="Pakala S."/>
            <person name="Pakala S."/>
            <person name="Venepally P."/>
            <person name="Chung J.K."/>
            <person name="Losada L."/>
            <person name="Nierman W.C."/>
        </authorList>
    </citation>
    <scope>NUCLEOTIDE SEQUENCE [LARGE SCALE GENOMIC DNA]</scope>
    <source>
        <strain evidence="2 5">NIH1004</strain>
    </source>
</reference>
<evidence type="ECO:0000256" key="1">
    <source>
        <dbReference type="SAM" id="MobiDB-lite"/>
    </source>
</evidence>
<evidence type="ECO:0000313" key="3">
    <source>
        <dbReference type="EMBL" id="THC90727.1"/>
    </source>
</evidence>
<feature type="region of interest" description="Disordered" evidence="1">
    <location>
        <begin position="125"/>
        <end position="192"/>
    </location>
</feature>
<dbReference type="Proteomes" id="UP000308092">
    <property type="component" value="Unassembled WGS sequence"/>
</dbReference>
<keyword evidence="4" id="KW-1185">Reference proteome</keyword>
<feature type="compositionally biased region" description="Polar residues" evidence="1">
    <location>
        <begin position="125"/>
        <end position="139"/>
    </location>
</feature>
<dbReference type="EMBL" id="QUQM01000005">
    <property type="protein sequence ID" value="KAA8643534.1"/>
    <property type="molecule type" value="Genomic_DNA"/>
</dbReference>
<sequence length="364" mass="41461">MVHPMKECLDARGLHQKSRDREFTTFLDLKSDYHHEFINRLREHVQINGYQWGDVERSVVEREACASSFVETWGKLYWGTESNRQQHLLQESLDDPRHLCVYPDRRKEIVRAIMILLERKAKGVTRNQARQSLGSTETPSAAAARHVPAPSPMPNLSQGGKDNKAKRRRSDDSDQSSFVLDDEPKRLKPQRVSNIRPFRSIIDLRGEGAKQSKPSAAAHVAAPAVKNCAKAKEINSMSDTKFLVTSSNQSGMAPIWIPFQDFQTASSFISHIADECTLRYWDSHIKALSNWQGDTPLPAAVAASVKFEWSDFEIRIRPGKDQDWAFFMEALQRAWKHKSEDPDGGHGPLFKIYVILHVMDKRVS</sequence>
<evidence type="ECO:0000313" key="5">
    <source>
        <dbReference type="Proteomes" id="UP000324241"/>
    </source>
</evidence>
<comment type="caution">
    <text evidence="3">The sequence shown here is derived from an EMBL/GenBank/DDBJ whole genome shotgun (WGS) entry which is preliminary data.</text>
</comment>
<name>A0A4S3J934_9EURO</name>
<accession>A0A4S3J934</accession>
<reference evidence="3 4" key="1">
    <citation type="submission" date="2019-03" db="EMBL/GenBank/DDBJ databases">
        <title>The genome sequence of a newly discovered highly antifungal drug resistant Aspergillus species, Aspergillus tanneri NIH 1004.</title>
        <authorList>
            <person name="Mounaud S."/>
            <person name="Singh I."/>
            <person name="Joardar V."/>
            <person name="Pakala S."/>
            <person name="Pakala S."/>
            <person name="Venepally P."/>
            <person name="Hoover J."/>
            <person name="Nierman W."/>
            <person name="Chung J."/>
            <person name="Losada L."/>
        </authorList>
    </citation>
    <scope>NUCLEOTIDE SEQUENCE [LARGE SCALE GENOMIC DNA]</scope>
    <source>
        <strain evidence="3 4">NIH1004</strain>
    </source>
</reference>
<dbReference type="EMBL" id="SOSA01000488">
    <property type="protein sequence ID" value="THC90727.1"/>
    <property type="molecule type" value="Genomic_DNA"/>
</dbReference>
<evidence type="ECO:0000313" key="4">
    <source>
        <dbReference type="Proteomes" id="UP000308092"/>
    </source>
</evidence>
<dbReference type="AlphaFoldDB" id="A0A4S3J934"/>
<protein>
    <submittedName>
        <fullName evidence="3">Uncharacterized protein</fullName>
    </submittedName>
</protein>
<dbReference type="VEuPathDB" id="FungiDB:EYZ11_009815"/>
<dbReference type="OrthoDB" id="5425806at2759"/>
<dbReference type="STRING" id="1220188.A0A4S3J934"/>
<proteinExistence type="predicted"/>
<organism evidence="3 4">
    <name type="scientific">Aspergillus tanneri</name>
    <dbReference type="NCBI Taxonomy" id="1220188"/>
    <lineage>
        <taxon>Eukaryota</taxon>
        <taxon>Fungi</taxon>
        <taxon>Dikarya</taxon>
        <taxon>Ascomycota</taxon>
        <taxon>Pezizomycotina</taxon>
        <taxon>Eurotiomycetes</taxon>
        <taxon>Eurotiomycetidae</taxon>
        <taxon>Eurotiales</taxon>
        <taxon>Aspergillaceae</taxon>
        <taxon>Aspergillus</taxon>
        <taxon>Aspergillus subgen. Circumdati</taxon>
    </lineage>
</organism>
<dbReference type="Proteomes" id="UP000324241">
    <property type="component" value="Unassembled WGS sequence"/>
</dbReference>
<evidence type="ECO:0000313" key="2">
    <source>
        <dbReference type="EMBL" id="KAA8643534.1"/>
    </source>
</evidence>
<dbReference type="GeneID" id="54333005"/>
<gene>
    <name evidence="2" type="ORF">ATNIH1004_010303</name>
    <name evidence="3" type="ORF">EYZ11_009815</name>
</gene>